<dbReference type="InterPro" id="IPR012944">
    <property type="entry name" value="SusD_RagB_dom"/>
</dbReference>
<keyword evidence="3 6" id="KW-0732">Signal</keyword>
<feature type="signal peptide" evidence="6">
    <location>
        <begin position="1"/>
        <end position="18"/>
    </location>
</feature>
<gene>
    <name evidence="9" type="ORF">LZZ85_19755</name>
</gene>
<evidence type="ECO:0000256" key="4">
    <source>
        <dbReference type="ARBA" id="ARBA00023136"/>
    </source>
</evidence>
<evidence type="ECO:0000313" key="10">
    <source>
        <dbReference type="Proteomes" id="UP001165367"/>
    </source>
</evidence>
<dbReference type="InterPro" id="IPR011990">
    <property type="entry name" value="TPR-like_helical_dom_sf"/>
</dbReference>
<dbReference type="Pfam" id="PF07980">
    <property type="entry name" value="SusD_RagB"/>
    <property type="match status" value="1"/>
</dbReference>
<evidence type="ECO:0000256" key="6">
    <source>
        <dbReference type="SAM" id="SignalP"/>
    </source>
</evidence>
<evidence type="ECO:0000313" key="9">
    <source>
        <dbReference type="EMBL" id="MCG2616546.1"/>
    </source>
</evidence>
<keyword evidence="5" id="KW-0998">Cell outer membrane</keyword>
<proteinExistence type="inferred from homology"/>
<evidence type="ECO:0000256" key="1">
    <source>
        <dbReference type="ARBA" id="ARBA00004442"/>
    </source>
</evidence>
<evidence type="ECO:0000256" key="3">
    <source>
        <dbReference type="ARBA" id="ARBA00022729"/>
    </source>
</evidence>
<name>A0ABS9KW48_9BACT</name>
<comment type="subcellular location">
    <subcellularLocation>
        <location evidence="1">Cell outer membrane</location>
    </subcellularLocation>
</comment>
<dbReference type="EMBL" id="JAKLTR010000014">
    <property type="protein sequence ID" value="MCG2616546.1"/>
    <property type="molecule type" value="Genomic_DNA"/>
</dbReference>
<feature type="domain" description="RagB/SusD" evidence="7">
    <location>
        <begin position="245"/>
        <end position="513"/>
    </location>
</feature>
<dbReference type="Gene3D" id="1.25.40.390">
    <property type="match status" value="1"/>
</dbReference>
<evidence type="ECO:0000256" key="5">
    <source>
        <dbReference type="ARBA" id="ARBA00023237"/>
    </source>
</evidence>
<dbReference type="InterPro" id="IPR033985">
    <property type="entry name" value="SusD-like_N"/>
</dbReference>
<keyword evidence="10" id="KW-1185">Reference proteome</keyword>
<feature type="domain" description="SusD-like N-terminal" evidence="8">
    <location>
        <begin position="79"/>
        <end position="224"/>
    </location>
</feature>
<dbReference type="Pfam" id="PF14322">
    <property type="entry name" value="SusD-like_3"/>
    <property type="match status" value="1"/>
</dbReference>
<dbReference type="SUPFAM" id="SSF48452">
    <property type="entry name" value="TPR-like"/>
    <property type="match status" value="1"/>
</dbReference>
<evidence type="ECO:0000259" key="8">
    <source>
        <dbReference type="Pfam" id="PF14322"/>
    </source>
</evidence>
<dbReference type="RefSeq" id="WP_237875084.1">
    <property type="nucleotide sequence ID" value="NZ_JAKLTR010000014.1"/>
</dbReference>
<accession>A0ABS9KW48</accession>
<comment type="caution">
    <text evidence="9">The sequence shown here is derived from an EMBL/GenBank/DDBJ whole genome shotgun (WGS) entry which is preliminary data.</text>
</comment>
<evidence type="ECO:0000259" key="7">
    <source>
        <dbReference type="Pfam" id="PF07980"/>
    </source>
</evidence>
<reference evidence="9" key="1">
    <citation type="submission" date="2022-01" db="EMBL/GenBank/DDBJ databases">
        <authorList>
            <person name="Jo J.-H."/>
            <person name="Im W.-T."/>
        </authorList>
    </citation>
    <scope>NUCLEOTIDE SEQUENCE</scope>
    <source>
        <strain evidence="9">NA20</strain>
    </source>
</reference>
<protein>
    <submittedName>
        <fullName evidence="9">RagB/SusD family nutrient uptake outer membrane protein</fullName>
    </submittedName>
</protein>
<dbReference type="PROSITE" id="PS51257">
    <property type="entry name" value="PROKAR_LIPOPROTEIN"/>
    <property type="match status" value="1"/>
</dbReference>
<keyword evidence="4" id="KW-0472">Membrane</keyword>
<organism evidence="9 10">
    <name type="scientific">Terrimonas ginsenosidimutans</name>
    <dbReference type="NCBI Taxonomy" id="2908004"/>
    <lineage>
        <taxon>Bacteria</taxon>
        <taxon>Pseudomonadati</taxon>
        <taxon>Bacteroidota</taxon>
        <taxon>Chitinophagia</taxon>
        <taxon>Chitinophagales</taxon>
        <taxon>Chitinophagaceae</taxon>
        <taxon>Terrimonas</taxon>
    </lineage>
</organism>
<sequence>MKKIIIKFSLLLAFAAGTASCTKLDEEVFSSIPADGFFRNEAEVMTNVGRIYAQLRKITNRFGAGSLDLVGTDECIIPFRETNLWYDNGLWIALHKHEYNPNLQVMNGGYSFCFDGISMANQILFQLAESPVDFPSKPKIIAEVKIARAFFYYRALDWFGNVPISTDFKDVTIPKQSTRTEVWDFVVKEITDNIQFLDDAPTTANYGRTCTKAMANMMLAKLYLNAPKWKGTTKLDEAIAATDAVINTNGYSLSSDYFSNFTANNGGSKENIFVVPYDKTKTPGNILQIHCWTLHTLSQQTFGLIAFTWDGYATLEDFYRSYDANDKRIKTWMEGPQYSASGAPLMLSATRQLNYRPQIKALYNTTNPALLDDGVRFKKYEYEAGLRDNESMSNDWVVFRYADALMMKAEAIMRKNGNVANQAAVDLVNQVRFRAFGDHAHDFTTATLTMDALLAERGREFAWEYHRRQDLIRFNKWNEAWFEKPAGNVNHELYPLPTQALNVNPNLKQNTGY</sequence>
<dbReference type="Gene3D" id="1.25.40.10">
    <property type="entry name" value="Tetratricopeptide repeat domain"/>
    <property type="match status" value="1"/>
</dbReference>
<dbReference type="Gene3D" id="1.10.3780.10">
    <property type="entry name" value="SusD-like"/>
    <property type="match status" value="1"/>
</dbReference>
<dbReference type="Proteomes" id="UP001165367">
    <property type="component" value="Unassembled WGS sequence"/>
</dbReference>
<feature type="chain" id="PRO_5047017541" evidence="6">
    <location>
        <begin position="19"/>
        <end position="513"/>
    </location>
</feature>
<comment type="similarity">
    <text evidence="2">Belongs to the SusD family.</text>
</comment>
<evidence type="ECO:0000256" key="2">
    <source>
        <dbReference type="ARBA" id="ARBA00006275"/>
    </source>
</evidence>